<dbReference type="Gene3D" id="3.40.50.300">
    <property type="entry name" value="P-loop containing nucleotide triphosphate hydrolases"/>
    <property type="match status" value="2"/>
</dbReference>
<evidence type="ECO:0000256" key="4">
    <source>
        <dbReference type="SAM" id="Coils"/>
    </source>
</evidence>
<dbReference type="InterPro" id="IPR017871">
    <property type="entry name" value="ABC_transporter-like_CS"/>
</dbReference>
<dbReference type="Pfam" id="PF12848">
    <property type="entry name" value="ABC_tran_Xtn"/>
    <property type="match status" value="1"/>
</dbReference>
<dbReference type="PANTHER" id="PTHR42855:SF2">
    <property type="entry name" value="DRUG RESISTANCE ABC TRANSPORTER,ATP-BINDING PROTEIN"/>
    <property type="match status" value="1"/>
</dbReference>
<dbReference type="Pfam" id="PF00005">
    <property type="entry name" value="ABC_tran"/>
    <property type="match status" value="2"/>
</dbReference>
<dbReference type="GO" id="GO:0016887">
    <property type="term" value="F:ATP hydrolysis activity"/>
    <property type="evidence" value="ECO:0007669"/>
    <property type="project" value="InterPro"/>
</dbReference>
<feature type="coiled-coil region" evidence="4">
    <location>
        <begin position="249"/>
        <end position="276"/>
    </location>
</feature>
<dbReference type="FunFam" id="3.40.50.300:FF:000309">
    <property type="entry name" value="ABC transporter ATP-binding protein"/>
    <property type="match status" value="1"/>
</dbReference>
<dbReference type="KEGG" id="dae:Dtox_1237"/>
<evidence type="ECO:0000256" key="3">
    <source>
        <dbReference type="ARBA" id="ARBA00022840"/>
    </source>
</evidence>
<keyword evidence="1" id="KW-0677">Repeat</keyword>
<protein>
    <submittedName>
        <fullName evidence="6">ABC transporter related</fullName>
    </submittedName>
</protein>
<dbReference type="STRING" id="485916.Dtox_1237"/>
<evidence type="ECO:0000256" key="2">
    <source>
        <dbReference type="ARBA" id="ARBA00022741"/>
    </source>
</evidence>
<evidence type="ECO:0000313" key="6">
    <source>
        <dbReference type="EMBL" id="ACV62121.1"/>
    </source>
</evidence>
<dbReference type="InterPro" id="IPR003439">
    <property type="entry name" value="ABC_transporter-like_ATP-bd"/>
</dbReference>
<keyword evidence="4" id="KW-0175">Coiled coil</keyword>
<feature type="domain" description="ABC transporter" evidence="5">
    <location>
        <begin position="4"/>
        <end position="263"/>
    </location>
</feature>
<sequence length="638" mass="73204">MIMLQAAHVSKAFGQSIILNDVNINIQEKERVGLIGPNGAGKSTLLKILTGSMNCDSGNIIKPREVSLGYLAQDGGLVSERTIWDEMISVFQELIAKELVLRELEKQMGNGRLSVDIREQQKFMEEYAGLAEELEQKNYYGYEASVRGVLHGLKFTVDDYHTLVRSLSGGQKTRLALGKLLLSQPDVLVLDEPTNYLDMETMSWLEQYLQEYTGAVLVVSHDRYFLDSLVRVVYELVNGRAVRYAGNYSQFVEIKAGQVEQQLKEYKKQSEEITRTEDFIRRNIVRASTTKRAQSRRKRLESMEKAEKPMMQKNVSFSFGLSVESSYEVLRVKNLDIGYKDNPLASGINFEIEKGERVALVGPNGVGKTTLLKTLSGTIKALDGAIFTGINVKLNCYEQEQAKIISTKQVLHELWDEYPHLDEKYVRTLLGNFLFRGDDVFKNASDLSGGERSRLSLAKLVLKKANFLLLDEPTNHLDVYSKEVLEDSLADYQGTLLFVSHDRYFLNKIATRVLELTQFGIIDYIGNYDYYLKNRKSRSINIVELVNREEEIKKEAARHNYQFQKEAQRQKEKLNRRKYELEELIRETESEIALLEKEIYLPEVNQNISLLLEKNNNLESKKLSLEVYLDEWIELADQ</sequence>
<feature type="coiled-coil region" evidence="4">
    <location>
        <begin position="564"/>
        <end position="621"/>
    </location>
</feature>
<proteinExistence type="predicted"/>
<feature type="domain" description="ABC transporter" evidence="5">
    <location>
        <begin position="330"/>
        <end position="543"/>
    </location>
</feature>
<dbReference type="SUPFAM" id="SSF52540">
    <property type="entry name" value="P-loop containing nucleoside triphosphate hydrolases"/>
    <property type="match status" value="2"/>
</dbReference>
<keyword evidence="7" id="KW-1185">Reference proteome</keyword>
<dbReference type="PANTHER" id="PTHR42855">
    <property type="entry name" value="ABC TRANSPORTER ATP-BINDING SUBUNIT"/>
    <property type="match status" value="1"/>
</dbReference>
<dbReference type="RefSeq" id="WP_015756836.1">
    <property type="nucleotide sequence ID" value="NC_013216.1"/>
</dbReference>
<dbReference type="PROSITE" id="PS00211">
    <property type="entry name" value="ABC_TRANSPORTER_1"/>
    <property type="match status" value="2"/>
</dbReference>
<evidence type="ECO:0000256" key="1">
    <source>
        <dbReference type="ARBA" id="ARBA00022737"/>
    </source>
</evidence>
<dbReference type="CDD" id="cd03221">
    <property type="entry name" value="ABCF_EF-3"/>
    <property type="match status" value="2"/>
</dbReference>
<dbReference type="InterPro" id="IPR003593">
    <property type="entry name" value="AAA+_ATPase"/>
</dbReference>
<dbReference type="Proteomes" id="UP000002217">
    <property type="component" value="Chromosome"/>
</dbReference>
<evidence type="ECO:0000313" key="7">
    <source>
        <dbReference type="Proteomes" id="UP000002217"/>
    </source>
</evidence>
<dbReference type="EMBL" id="CP001720">
    <property type="protein sequence ID" value="ACV62121.1"/>
    <property type="molecule type" value="Genomic_DNA"/>
</dbReference>
<accession>C8W5D9</accession>
<dbReference type="FunFam" id="3.40.50.300:FF:000011">
    <property type="entry name" value="Putative ABC transporter ATP-binding component"/>
    <property type="match status" value="1"/>
</dbReference>
<evidence type="ECO:0000259" key="5">
    <source>
        <dbReference type="PROSITE" id="PS50893"/>
    </source>
</evidence>
<name>C8W5D9_DESAS</name>
<keyword evidence="2" id="KW-0547">Nucleotide-binding</keyword>
<dbReference type="OrthoDB" id="1624247at2"/>
<dbReference type="AlphaFoldDB" id="C8W5D9"/>
<dbReference type="InterPro" id="IPR032781">
    <property type="entry name" value="ABC_tran_Xtn"/>
</dbReference>
<organism evidence="6 7">
    <name type="scientific">Desulfofarcimen acetoxidans (strain ATCC 49208 / DSM 771 / KCTC 5769 / VKM B-1644 / 5575)</name>
    <name type="common">Desulfotomaculum acetoxidans</name>
    <dbReference type="NCBI Taxonomy" id="485916"/>
    <lineage>
        <taxon>Bacteria</taxon>
        <taxon>Bacillati</taxon>
        <taxon>Bacillota</taxon>
        <taxon>Clostridia</taxon>
        <taxon>Eubacteriales</taxon>
        <taxon>Peptococcaceae</taxon>
        <taxon>Desulfofarcimen</taxon>
    </lineage>
</organism>
<dbReference type="SMART" id="SM00382">
    <property type="entry name" value="AAA"/>
    <property type="match status" value="2"/>
</dbReference>
<dbReference type="GO" id="GO:0005524">
    <property type="term" value="F:ATP binding"/>
    <property type="evidence" value="ECO:0007669"/>
    <property type="project" value="UniProtKB-KW"/>
</dbReference>
<dbReference type="HOGENOM" id="CLU_000604_36_0_9"/>
<dbReference type="InterPro" id="IPR027417">
    <property type="entry name" value="P-loop_NTPase"/>
</dbReference>
<dbReference type="eggNOG" id="COG0488">
    <property type="taxonomic scope" value="Bacteria"/>
</dbReference>
<dbReference type="InterPro" id="IPR051309">
    <property type="entry name" value="ABCF_ATPase"/>
</dbReference>
<dbReference type="GO" id="GO:0003676">
    <property type="term" value="F:nucleic acid binding"/>
    <property type="evidence" value="ECO:0007669"/>
    <property type="project" value="UniProtKB-ARBA"/>
</dbReference>
<reference evidence="6 7" key="1">
    <citation type="journal article" date="2009" name="Stand. Genomic Sci.">
        <title>Complete genome sequence of Desulfotomaculum acetoxidans type strain (5575).</title>
        <authorList>
            <person name="Spring S."/>
            <person name="Lapidus A."/>
            <person name="Schroder M."/>
            <person name="Gleim D."/>
            <person name="Sims D."/>
            <person name="Meincke L."/>
            <person name="Glavina Del Rio T."/>
            <person name="Tice H."/>
            <person name="Copeland A."/>
            <person name="Cheng J.F."/>
            <person name="Lucas S."/>
            <person name="Chen F."/>
            <person name="Nolan M."/>
            <person name="Bruce D."/>
            <person name="Goodwin L."/>
            <person name="Pitluck S."/>
            <person name="Ivanova N."/>
            <person name="Mavromatis K."/>
            <person name="Mikhailova N."/>
            <person name="Pati A."/>
            <person name="Chen A."/>
            <person name="Palaniappan K."/>
            <person name="Land M."/>
            <person name="Hauser L."/>
            <person name="Chang Y.J."/>
            <person name="Jeffries C.D."/>
            <person name="Chain P."/>
            <person name="Saunders E."/>
            <person name="Brettin T."/>
            <person name="Detter J.C."/>
            <person name="Goker M."/>
            <person name="Bristow J."/>
            <person name="Eisen J.A."/>
            <person name="Markowitz V."/>
            <person name="Hugenholtz P."/>
            <person name="Kyrpides N.C."/>
            <person name="Klenk H.P."/>
            <person name="Han C."/>
        </authorList>
    </citation>
    <scope>NUCLEOTIDE SEQUENCE [LARGE SCALE GENOMIC DNA]</scope>
    <source>
        <strain evidence="7">ATCC 49208 / DSM 771 / VKM B-1644</strain>
    </source>
</reference>
<gene>
    <name evidence="6" type="ordered locus">Dtox_1237</name>
</gene>
<dbReference type="PROSITE" id="PS50893">
    <property type="entry name" value="ABC_TRANSPORTER_2"/>
    <property type="match status" value="2"/>
</dbReference>
<keyword evidence="3" id="KW-0067">ATP-binding</keyword>